<gene>
    <name evidence="2" type="ORF">GIY56_17510</name>
</gene>
<comment type="caution">
    <text evidence="2">The sequence shown here is derived from an EMBL/GenBank/DDBJ whole genome shotgun (WGS) entry which is preliminary data.</text>
</comment>
<dbReference type="AlphaFoldDB" id="A0A6L6HUU3"/>
<dbReference type="Proteomes" id="UP000481417">
    <property type="component" value="Unassembled WGS sequence"/>
</dbReference>
<name>A0A6L6HUU3_9RHOB</name>
<proteinExistence type="predicted"/>
<reference evidence="2 3" key="1">
    <citation type="submission" date="2019-11" db="EMBL/GenBank/DDBJ databases">
        <authorList>
            <person name="Lang L."/>
        </authorList>
    </citation>
    <scope>NUCLEOTIDE SEQUENCE [LARGE SCALE GENOMIC DNA]</scope>
    <source>
        <strain evidence="2 3">YIM 132242</strain>
    </source>
</reference>
<protein>
    <recommendedName>
        <fullName evidence="1">Calcineurin-like phosphoesterase domain-containing protein</fullName>
    </recommendedName>
</protein>
<dbReference type="GO" id="GO:0016787">
    <property type="term" value="F:hydrolase activity"/>
    <property type="evidence" value="ECO:0007669"/>
    <property type="project" value="InterPro"/>
</dbReference>
<organism evidence="2 3">
    <name type="scientific">Paracoccus lichenicola</name>
    <dbReference type="NCBI Taxonomy" id="2665644"/>
    <lineage>
        <taxon>Bacteria</taxon>
        <taxon>Pseudomonadati</taxon>
        <taxon>Pseudomonadota</taxon>
        <taxon>Alphaproteobacteria</taxon>
        <taxon>Rhodobacterales</taxon>
        <taxon>Paracoccaceae</taxon>
        <taxon>Paracoccus</taxon>
    </lineage>
</organism>
<dbReference type="EMBL" id="WMBT01000028">
    <property type="protein sequence ID" value="MTE02090.1"/>
    <property type="molecule type" value="Genomic_DNA"/>
</dbReference>
<evidence type="ECO:0000259" key="1">
    <source>
        <dbReference type="Pfam" id="PF00149"/>
    </source>
</evidence>
<dbReference type="Pfam" id="PF00149">
    <property type="entry name" value="Metallophos"/>
    <property type="match status" value="1"/>
</dbReference>
<feature type="domain" description="Calcineurin-like phosphoesterase" evidence="1">
    <location>
        <begin position="18"/>
        <end position="83"/>
    </location>
</feature>
<accession>A0A6L6HUU3</accession>
<sequence length="123" mass="13792">MRDGRDPLASIAPVLPHLDALIIAGDLSNNPVFQWPRSLARIGQLIDPSRTWIVPGNHDYWSWRIDGEDRLAEIAKTAGAHLAQKRVIDIGTVRLLCATLWSDFQLTGDAPEAMHRRDMGKSW</sequence>
<dbReference type="SUPFAM" id="SSF56300">
    <property type="entry name" value="Metallo-dependent phosphatases"/>
    <property type="match status" value="1"/>
</dbReference>
<keyword evidence="3" id="KW-1185">Reference proteome</keyword>
<dbReference type="InterPro" id="IPR029052">
    <property type="entry name" value="Metallo-depent_PP-like"/>
</dbReference>
<dbReference type="Gene3D" id="3.60.21.10">
    <property type="match status" value="1"/>
</dbReference>
<dbReference type="InterPro" id="IPR004843">
    <property type="entry name" value="Calcineurin-like_PHP"/>
</dbReference>
<evidence type="ECO:0000313" key="2">
    <source>
        <dbReference type="EMBL" id="MTE02090.1"/>
    </source>
</evidence>
<evidence type="ECO:0000313" key="3">
    <source>
        <dbReference type="Proteomes" id="UP000481417"/>
    </source>
</evidence>